<dbReference type="AlphaFoldDB" id="A0A9N9IK24"/>
<reference evidence="1" key="1">
    <citation type="submission" date="2021-06" db="EMBL/GenBank/DDBJ databases">
        <authorList>
            <person name="Kallberg Y."/>
            <person name="Tangrot J."/>
            <person name="Rosling A."/>
        </authorList>
    </citation>
    <scope>NUCLEOTIDE SEQUENCE</scope>
    <source>
        <strain evidence="1">87-6 pot B 2015</strain>
    </source>
</reference>
<sequence>PIYSTKKDRLKHEYFEWLKRNYKPLFLTKIDKYSNQSYENLFTLHSNPGTLQDSESLLEDYDSIYDKLIETTTKSLGLL</sequence>
<dbReference type="Proteomes" id="UP000789375">
    <property type="component" value="Unassembled WGS sequence"/>
</dbReference>
<dbReference type="EMBL" id="CAJVPP010020127">
    <property type="protein sequence ID" value="CAG8739683.1"/>
    <property type="molecule type" value="Genomic_DNA"/>
</dbReference>
<comment type="caution">
    <text evidence="1">The sequence shown here is derived from an EMBL/GenBank/DDBJ whole genome shotgun (WGS) entry which is preliminary data.</text>
</comment>
<gene>
    <name evidence="1" type="ORF">FMOSSE_LOCUS16073</name>
</gene>
<organism evidence="1 2">
    <name type="scientific">Funneliformis mosseae</name>
    <name type="common">Endomycorrhizal fungus</name>
    <name type="synonym">Glomus mosseae</name>
    <dbReference type="NCBI Taxonomy" id="27381"/>
    <lineage>
        <taxon>Eukaryota</taxon>
        <taxon>Fungi</taxon>
        <taxon>Fungi incertae sedis</taxon>
        <taxon>Mucoromycota</taxon>
        <taxon>Glomeromycotina</taxon>
        <taxon>Glomeromycetes</taxon>
        <taxon>Glomerales</taxon>
        <taxon>Glomeraceae</taxon>
        <taxon>Funneliformis</taxon>
    </lineage>
</organism>
<keyword evidence="2" id="KW-1185">Reference proteome</keyword>
<accession>A0A9N9IK24</accession>
<protein>
    <submittedName>
        <fullName evidence="1">11547_t:CDS:1</fullName>
    </submittedName>
</protein>
<evidence type="ECO:0000313" key="1">
    <source>
        <dbReference type="EMBL" id="CAG8739683.1"/>
    </source>
</evidence>
<name>A0A9N9IK24_FUNMO</name>
<evidence type="ECO:0000313" key="2">
    <source>
        <dbReference type="Proteomes" id="UP000789375"/>
    </source>
</evidence>
<proteinExistence type="predicted"/>
<feature type="non-terminal residue" evidence="1">
    <location>
        <position position="1"/>
    </location>
</feature>